<sequence>MSHNLNDHGRKDCNCIKLGDSGAPFYTIWNTYPKVATKECLLHLQHFMFLLHDEDDFHDKNYRPIMHIQTATVGGAGAGKYFSLVFQEFNALFNRPPLSQQKVNRNTITNFKLSE</sequence>
<keyword evidence="2" id="KW-1185">Reference proteome</keyword>
<gene>
    <name evidence="1" type="ORF">CEXT_149621</name>
</gene>
<organism evidence="1 2">
    <name type="scientific">Caerostris extrusa</name>
    <name type="common">Bark spider</name>
    <name type="synonym">Caerostris bankana</name>
    <dbReference type="NCBI Taxonomy" id="172846"/>
    <lineage>
        <taxon>Eukaryota</taxon>
        <taxon>Metazoa</taxon>
        <taxon>Ecdysozoa</taxon>
        <taxon>Arthropoda</taxon>
        <taxon>Chelicerata</taxon>
        <taxon>Arachnida</taxon>
        <taxon>Araneae</taxon>
        <taxon>Araneomorphae</taxon>
        <taxon>Entelegynae</taxon>
        <taxon>Araneoidea</taxon>
        <taxon>Araneidae</taxon>
        <taxon>Caerostris</taxon>
    </lineage>
</organism>
<comment type="caution">
    <text evidence="1">The sequence shown here is derived from an EMBL/GenBank/DDBJ whole genome shotgun (WGS) entry which is preliminary data.</text>
</comment>
<evidence type="ECO:0000313" key="1">
    <source>
        <dbReference type="EMBL" id="GIY97186.1"/>
    </source>
</evidence>
<name>A0AAV4XT69_CAEEX</name>
<dbReference type="EMBL" id="BPLR01000752">
    <property type="protein sequence ID" value="GIY97186.1"/>
    <property type="molecule type" value="Genomic_DNA"/>
</dbReference>
<protein>
    <submittedName>
        <fullName evidence="1">Uncharacterized protein</fullName>
    </submittedName>
</protein>
<reference evidence="1 2" key="1">
    <citation type="submission" date="2021-06" db="EMBL/GenBank/DDBJ databases">
        <title>Caerostris extrusa draft genome.</title>
        <authorList>
            <person name="Kono N."/>
            <person name="Arakawa K."/>
        </authorList>
    </citation>
    <scope>NUCLEOTIDE SEQUENCE [LARGE SCALE GENOMIC DNA]</scope>
</reference>
<accession>A0AAV4XT69</accession>
<dbReference type="Proteomes" id="UP001054945">
    <property type="component" value="Unassembled WGS sequence"/>
</dbReference>
<proteinExistence type="predicted"/>
<evidence type="ECO:0000313" key="2">
    <source>
        <dbReference type="Proteomes" id="UP001054945"/>
    </source>
</evidence>
<dbReference type="AlphaFoldDB" id="A0AAV4XT69"/>